<dbReference type="OrthoDB" id="6511608at2759"/>
<dbReference type="Proteomes" id="UP000499080">
    <property type="component" value="Unassembled WGS sequence"/>
</dbReference>
<dbReference type="EMBL" id="BGPR01138318">
    <property type="protein sequence ID" value="GBN61880.1"/>
    <property type="molecule type" value="Genomic_DNA"/>
</dbReference>
<keyword evidence="1" id="KW-0472">Membrane</keyword>
<name>A0A4Y2QFN3_ARAVE</name>
<feature type="transmembrane region" description="Helical" evidence="1">
    <location>
        <begin position="46"/>
        <end position="68"/>
    </location>
</feature>
<keyword evidence="3" id="KW-1185">Reference proteome</keyword>
<feature type="non-terminal residue" evidence="2">
    <location>
        <position position="1"/>
    </location>
</feature>
<evidence type="ECO:0000313" key="2">
    <source>
        <dbReference type="EMBL" id="GBN61880.1"/>
    </source>
</evidence>
<proteinExistence type="predicted"/>
<organism evidence="2 3">
    <name type="scientific">Araneus ventricosus</name>
    <name type="common">Orbweaver spider</name>
    <name type="synonym">Epeira ventricosa</name>
    <dbReference type="NCBI Taxonomy" id="182803"/>
    <lineage>
        <taxon>Eukaryota</taxon>
        <taxon>Metazoa</taxon>
        <taxon>Ecdysozoa</taxon>
        <taxon>Arthropoda</taxon>
        <taxon>Chelicerata</taxon>
        <taxon>Arachnida</taxon>
        <taxon>Araneae</taxon>
        <taxon>Araneomorphae</taxon>
        <taxon>Entelegynae</taxon>
        <taxon>Araneoidea</taxon>
        <taxon>Araneidae</taxon>
        <taxon>Araneus</taxon>
    </lineage>
</organism>
<protein>
    <submittedName>
        <fullName evidence="2">Uncharacterized protein</fullName>
    </submittedName>
</protein>
<sequence>RSASLYHPQRRAILHLKNQRKKIKDKSGVSDKPPFFDWSPLKNGSILVSMLSAAICAFGLYSPFFHLVHTHPDSKEGLSKRKALETLSSARCHIGFHDKG</sequence>
<accession>A0A4Y2QFN3</accession>
<keyword evidence="1" id="KW-1133">Transmembrane helix</keyword>
<comment type="caution">
    <text evidence="2">The sequence shown here is derived from an EMBL/GenBank/DDBJ whole genome shotgun (WGS) entry which is preliminary data.</text>
</comment>
<evidence type="ECO:0000256" key="1">
    <source>
        <dbReference type="SAM" id="Phobius"/>
    </source>
</evidence>
<evidence type="ECO:0000313" key="3">
    <source>
        <dbReference type="Proteomes" id="UP000499080"/>
    </source>
</evidence>
<keyword evidence="1" id="KW-0812">Transmembrane</keyword>
<reference evidence="2 3" key="1">
    <citation type="journal article" date="2019" name="Sci. Rep.">
        <title>Orb-weaving spider Araneus ventricosus genome elucidates the spidroin gene catalogue.</title>
        <authorList>
            <person name="Kono N."/>
            <person name="Nakamura H."/>
            <person name="Ohtoshi R."/>
            <person name="Moran D.A.P."/>
            <person name="Shinohara A."/>
            <person name="Yoshida Y."/>
            <person name="Fujiwara M."/>
            <person name="Mori M."/>
            <person name="Tomita M."/>
            <person name="Arakawa K."/>
        </authorList>
    </citation>
    <scope>NUCLEOTIDE SEQUENCE [LARGE SCALE GENOMIC DNA]</scope>
</reference>
<gene>
    <name evidence="2" type="ORF">AVEN_164072_1</name>
</gene>
<dbReference type="AlphaFoldDB" id="A0A4Y2QFN3"/>